<sequence length="54" mass="6420">MSIQLNSTQWDYRWRACKSLTLVVSRFHVCSLCSTSLYPFYCEELLTLEQDVVR</sequence>
<proteinExistence type="predicted"/>
<name>A0A0A9Q215_ARUDO</name>
<protein>
    <submittedName>
        <fullName evidence="1">Uncharacterized protein</fullName>
    </submittedName>
</protein>
<accession>A0A0A9Q215</accession>
<reference evidence="1" key="2">
    <citation type="journal article" date="2015" name="Data Brief">
        <title>Shoot transcriptome of the giant reed, Arundo donax.</title>
        <authorList>
            <person name="Barrero R.A."/>
            <person name="Guerrero F.D."/>
            <person name="Moolhuijzen P."/>
            <person name="Goolsby J.A."/>
            <person name="Tidwell J."/>
            <person name="Bellgard S.E."/>
            <person name="Bellgard M.I."/>
        </authorList>
    </citation>
    <scope>NUCLEOTIDE SEQUENCE</scope>
    <source>
        <tissue evidence="1">Shoot tissue taken approximately 20 cm above the soil surface</tissue>
    </source>
</reference>
<evidence type="ECO:0000313" key="1">
    <source>
        <dbReference type="EMBL" id="JAD27190.1"/>
    </source>
</evidence>
<dbReference type="AlphaFoldDB" id="A0A0A9Q215"/>
<organism evidence="1">
    <name type="scientific">Arundo donax</name>
    <name type="common">Giant reed</name>
    <name type="synonym">Donax arundinaceus</name>
    <dbReference type="NCBI Taxonomy" id="35708"/>
    <lineage>
        <taxon>Eukaryota</taxon>
        <taxon>Viridiplantae</taxon>
        <taxon>Streptophyta</taxon>
        <taxon>Embryophyta</taxon>
        <taxon>Tracheophyta</taxon>
        <taxon>Spermatophyta</taxon>
        <taxon>Magnoliopsida</taxon>
        <taxon>Liliopsida</taxon>
        <taxon>Poales</taxon>
        <taxon>Poaceae</taxon>
        <taxon>PACMAD clade</taxon>
        <taxon>Arundinoideae</taxon>
        <taxon>Arundineae</taxon>
        <taxon>Arundo</taxon>
    </lineage>
</organism>
<reference evidence="1" key="1">
    <citation type="submission" date="2014-09" db="EMBL/GenBank/DDBJ databases">
        <authorList>
            <person name="Magalhaes I.L.F."/>
            <person name="Oliveira U."/>
            <person name="Santos F.R."/>
            <person name="Vidigal T.H.D.A."/>
            <person name="Brescovit A.D."/>
            <person name="Santos A.J."/>
        </authorList>
    </citation>
    <scope>NUCLEOTIDE SEQUENCE</scope>
    <source>
        <tissue evidence="1">Shoot tissue taken approximately 20 cm above the soil surface</tissue>
    </source>
</reference>
<dbReference type="EMBL" id="GBRH01270705">
    <property type="protein sequence ID" value="JAD27190.1"/>
    <property type="molecule type" value="Transcribed_RNA"/>
</dbReference>